<feature type="domain" description="VWFA" evidence="4">
    <location>
        <begin position="101"/>
        <end position="300"/>
    </location>
</feature>
<feature type="transmembrane region" description="Helical" evidence="3">
    <location>
        <begin position="67"/>
        <end position="88"/>
    </location>
</feature>
<dbReference type="PROSITE" id="PS50005">
    <property type="entry name" value="TPR"/>
    <property type="match status" value="1"/>
</dbReference>
<dbReference type="SUPFAM" id="SSF48452">
    <property type="entry name" value="TPR-like"/>
    <property type="match status" value="1"/>
</dbReference>
<feature type="transmembrane region" description="Helical" evidence="3">
    <location>
        <begin position="18"/>
        <end position="35"/>
    </location>
</feature>
<keyword evidence="3" id="KW-0812">Transmembrane</keyword>
<dbReference type="SMART" id="SM00327">
    <property type="entry name" value="VWA"/>
    <property type="match status" value="1"/>
</dbReference>
<evidence type="ECO:0000313" key="5">
    <source>
        <dbReference type="EMBL" id="NHO66454.1"/>
    </source>
</evidence>
<feature type="repeat" description="TPR" evidence="1">
    <location>
        <begin position="409"/>
        <end position="442"/>
    </location>
</feature>
<evidence type="ECO:0000256" key="3">
    <source>
        <dbReference type="SAM" id="Phobius"/>
    </source>
</evidence>
<evidence type="ECO:0000256" key="1">
    <source>
        <dbReference type="PROSITE-ProRule" id="PRU00339"/>
    </source>
</evidence>
<dbReference type="InterPro" id="IPR036465">
    <property type="entry name" value="vWFA_dom_sf"/>
</dbReference>
<comment type="caution">
    <text evidence="5">The sequence shown here is derived from an EMBL/GenBank/DDBJ whole genome shotgun (WGS) entry which is preliminary data.</text>
</comment>
<evidence type="ECO:0000313" key="6">
    <source>
        <dbReference type="Proteomes" id="UP000787472"/>
    </source>
</evidence>
<keyword evidence="1" id="KW-0802">TPR repeat</keyword>
<proteinExistence type="predicted"/>
<feature type="region of interest" description="Disordered" evidence="2">
    <location>
        <begin position="456"/>
        <end position="627"/>
    </location>
</feature>
<dbReference type="InterPro" id="IPR002035">
    <property type="entry name" value="VWF_A"/>
</dbReference>
<gene>
    <name evidence="5" type="ORF">G8770_12975</name>
</gene>
<dbReference type="Pfam" id="PF00515">
    <property type="entry name" value="TPR_1"/>
    <property type="match status" value="1"/>
</dbReference>
<dbReference type="PROSITE" id="PS50234">
    <property type="entry name" value="VWFA"/>
    <property type="match status" value="1"/>
</dbReference>
<feature type="compositionally biased region" description="Low complexity" evidence="2">
    <location>
        <begin position="516"/>
        <end position="553"/>
    </location>
</feature>
<dbReference type="PANTHER" id="PTHR22550">
    <property type="entry name" value="SPORE GERMINATION PROTEIN"/>
    <property type="match status" value="1"/>
</dbReference>
<dbReference type="AlphaFoldDB" id="A0A9E5JWB0"/>
<dbReference type="InterPro" id="IPR011990">
    <property type="entry name" value="TPR-like_helical_dom_sf"/>
</dbReference>
<feature type="compositionally biased region" description="Low complexity" evidence="2">
    <location>
        <begin position="570"/>
        <end position="581"/>
    </location>
</feature>
<protein>
    <submittedName>
        <fullName evidence="5">VWA domain-containing protein</fullName>
    </submittedName>
</protein>
<evidence type="ECO:0000256" key="2">
    <source>
        <dbReference type="SAM" id="MobiDB-lite"/>
    </source>
</evidence>
<keyword evidence="3" id="KW-1133">Transmembrane helix</keyword>
<dbReference type="Gene3D" id="1.25.40.10">
    <property type="entry name" value="Tetratricopeptide repeat domain"/>
    <property type="match status" value="1"/>
</dbReference>
<feature type="compositionally biased region" description="Polar residues" evidence="2">
    <location>
        <begin position="506"/>
        <end position="515"/>
    </location>
</feature>
<dbReference type="Proteomes" id="UP000787472">
    <property type="component" value="Unassembled WGS sequence"/>
</dbReference>
<keyword evidence="6" id="KW-1185">Reference proteome</keyword>
<dbReference type="InterPro" id="IPR050768">
    <property type="entry name" value="UPF0353/GerABKA_families"/>
</dbReference>
<feature type="compositionally biased region" description="Low complexity" evidence="2">
    <location>
        <begin position="457"/>
        <end position="498"/>
    </location>
</feature>
<dbReference type="RefSeq" id="WP_167187274.1">
    <property type="nucleotide sequence ID" value="NZ_JAAONZ010000009.1"/>
</dbReference>
<dbReference type="SUPFAM" id="SSF53300">
    <property type="entry name" value="vWA-like"/>
    <property type="match status" value="1"/>
</dbReference>
<reference evidence="5" key="1">
    <citation type="submission" date="2020-03" db="EMBL/GenBank/DDBJ databases">
        <authorList>
            <person name="Guo F."/>
        </authorList>
    </citation>
    <scope>NUCLEOTIDE SEQUENCE</scope>
    <source>
        <strain evidence="5">JCM 30134</strain>
    </source>
</reference>
<dbReference type="SMART" id="SM00028">
    <property type="entry name" value="TPR"/>
    <property type="match status" value="1"/>
</dbReference>
<evidence type="ECO:0000259" key="4">
    <source>
        <dbReference type="PROSITE" id="PS50234"/>
    </source>
</evidence>
<accession>A0A9E5JWB0</accession>
<dbReference type="InterPro" id="IPR019734">
    <property type="entry name" value="TPR_rpt"/>
</dbReference>
<name>A0A9E5JWB0_9GAMM</name>
<dbReference type="EMBL" id="JAAONZ010000009">
    <property type="protein sequence ID" value="NHO66454.1"/>
    <property type="molecule type" value="Genomic_DNA"/>
</dbReference>
<feature type="compositionally biased region" description="Basic and acidic residues" evidence="2">
    <location>
        <begin position="604"/>
        <end position="618"/>
    </location>
</feature>
<dbReference type="PROSITE" id="PS50293">
    <property type="entry name" value="TPR_REGION"/>
    <property type="match status" value="1"/>
</dbReference>
<sequence>MPDAVVSSLIEQFHWQRPLWLLGIPMALLAGWYLLRSQSQSNQWKTLINPELLPYLLQGSLSKQQRWPVWMMTCGLILACLAIAGPSWEKMPQPIHKTENALIILLDMSPSMMAEDLKPSRLVRARLKLTDLLKQRKEGLTALVAYAGEAYTVTPLTDDSDTVISLLPALSPQVMPLSGSNTEMAMDQALKLFKDGGLLQGDILLVTDGVATEAQQYLRRTLPAGFRLSILGVGTEAGAPVPIRHGGFAKDNNGGIVLAKLNATELSKLAKASGGKYRTLSHNDRDINALMTQPELLSQKTRQLEREFDTWVDRGAWLSLLLIPFVALGFRRGWLLLIPLLLILPEPSYAFGWKDLWQTPDQQAQALLKEDKAAEAAQTFKRQDWKAAAQYKAQNFEAAAQGFAEDNSAQGHYNRGNALAKAGKYPEALDAYDEALQQQPDFDDAKANKELVEQLLQQQQNQQQSQNNDSESQDNDQNQQPQNAQDQDQGSDGQSSDQQDSDSQDPNQENAEQQGSDQPNSEQQSSEQQSSEQQQSEQNDADSSNSDPANSQDRLNPDSDTQQADKDQDQQAAGQDEAQQDAAEHASDADSVQAQAQEGELSDEEKQAMEQWLRKIPDDPSGLMRKKFEYQYRQRRLEYQQGSWLPPDNQANKRW</sequence>
<organism evidence="5 6">
    <name type="scientific">Pseudomaricurvus hydrocarbonicus</name>
    <dbReference type="NCBI Taxonomy" id="1470433"/>
    <lineage>
        <taxon>Bacteria</taxon>
        <taxon>Pseudomonadati</taxon>
        <taxon>Pseudomonadota</taxon>
        <taxon>Gammaproteobacteria</taxon>
        <taxon>Cellvibrionales</taxon>
        <taxon>Cellvibrionaceae</taxon>
        <taxon>Pseudomaricurvus</taxon>
    </lineage>
</organism>
<dbReference type="Pfam" id="PF13519">
    <property type="entry name" value="VWA_2"/>
    <property type="match status" value="1"/>
</dbReference>
<keyword evidence="3" id="KW-0472">Membrane</keyword>
<dbReference type="PANTHER" id="PTHR22550:SF14">
    <property type="entry name" value="VWFA DOMAIN-CONTAINING PROTEIN"/>
    <property type="match status" value="1"/>
</dbReference>
<dbReference type="Gene3D" id="3.40.50.410">
    <property type="entry name" value="von Willebrand factor, type A domain"/>
    <property type="match status" value="1"/>
</dbReference>